<sequence length="213" mass="23489">MASKGKAPAEASPTRARVDKKGKKVAQTPSPRASARLAALETRTLPTPPPTSSTPAMSQPAVKKPIFIVDQGHDLGFPSSPSSSSEEDDVLENDLGFWDYEDLDDWEPQNQMLVPRQVAPAIFHQTIRLAHHAWCTEDRAYFKVWDGRILQLSQTIWILGIEKRLEKAKKSIGSKGFMTRNQEGKNVASDVASKQASNIVASQCCSHNSGWLH</sequence>
<organism evidence="2 3">
    <name type="scientific">Stylosanthes scabra</name>
    <dbReference type="NCBI Taxonomy" id="79078"/>
    <lineage>
        <taxon>Eukaryota</taxon>
        <taxon>Viridiplantae</taxon>
        <taxon>Streptophyta</taxon>
        <taxon>Embryophyta</taxon>
        <taxon>Tracheophyta</taxon>
        <taxon>Spermatophyta</taxon>
        <taxon>Magnoliopsida</taxon>
        <taxon>eudicotyledons</taxon>
        <taxon>Gunneridae</taxon>
        <taxon>Pentapetalae</taxon>
        <taxon>rosids</taxon>
        <taxon>fabids</taxon>
        <taxon>Fabales</taxon>
        <taxon>Fabaceae</taxon>
        <taxon>Papilionoideae</taxon>
        <taxon>50 kb inversion clade</taxon>
        <taxon>dalbergioids sensu lato</taxon>
        <taxon>Dalbergieae</taxon>
        <taxon>Pterocarpus clade</taxon>
        <taxon>Stylosanthes</taxon>
    </lineage>
</organism>
<name>A0ABU6ZT05_9FABA</name>
<proteinExistence type="predicted"/>
<protein>
    <submittedName>
        <fullName evidence="2">Uncharacterized protein</fullName>
    </submittedName>
</protein>
<feature type="compositionally biased region" description="Low complexity" evidence="1">
    <location>
        <begin position="32"/>
        <end position="45"/>
    </location>
</feature>
<comment type="caution">
    <text evidence="2">The sequence shown here is derived from an EMBL/GenBank/DDBJ whole genome shotgun (WGS) entry which is preliminary data.</text>
</comment>
<feature type="region of interest" description="Disordered" evidence="1">
    <location>
        <begin position="1"/>
        <end position="62"/>
    </location>
</feature>
<evidence type="ECO:0000313" key="2">
    <source>
        <dbReference type="EMBL" id="MED6225141.1"/>
    </source>
</evidence>
<keyword evidence="3" id="KW-1185">Reference proteome</keyword>
<accession>A0ABU6ZT05</accession>
<dbReference type="EMBL" id="JASCZI010273635">
    <property type="protein sequence ID" value="MED6225141.1"/>
    <property type="molecule type" value="Genomic_DNA"/>
</dbReference>
<evidence type="ECO:0000256" key="1">
    <source>
        <dbReference type="SAM" id="MobiDB-lite"/>
    </source>
</evidence>
<gene>
    <name evidence="2" type="ORF">PIB30_090794</name>
</gene>
<dbReference type="Proteomes" id="UP001341840">
    <property type="component" value="Unassembled WGS sequence"/>
</dbReference>
<reference evidence="2 3" key="1">
    <citation type="journal article" date="2023" name="Plants (Basel)">
        <title>Bridging the Gap: Combining Genomics and Transcriptomics Approaches to Understand Stylosanthes scabra, an Orphan Legume from the Brazilian Caatinga.</title>
        <authorList>
            <person name="Ferreira-Neto J.R.C."/>
            <person name="da Silva M.D."/>
            <person name="Binneck E."/>
            <person name="de Melo N.F."/>
            <person name="da Silva R.H."/>
            <person name="de Melo A.L.T.M."/>
            <person name="Pandolfi V."/>
            <person name="Bustamante F.O."/>
            <person name="Brasileiro-Vidal A.C."/>
            <person name="Benko-Iseppon A.M."/>
        </authorList>
    </citation>
    <scope>NUCLEOTIDE SEQUENCE [LARGE SCALE GENOMIC DNA]</scope>
    <source>
        <tissue evidence="2">Leaves</tissue>
    </source>
</reference>
<evidence type="ECO:0000313" key="3">
    <source>
        <dbReference type="Proteomes" id="UP001341840"/>
    </source>
</evidence>